<keyword evidence="4" id="KW-0804">Transcription</keyword>
<proteinExistence type="inferred from homology"/>
<name>A0A0T7GJT0_NEOGA</name>
<accession>A0A0T7GJT0</accession>
<evidence type="ECO:0000259" key="5">
    <source>
        <dbReference type="PROSITE" id="PS50931"/>
    </source>
</evidence>
<dbReference type="InterPro" id="IPR036390">
    <property type="entry name" value="WH_DNA-bd_sf"/>
</dbReference>
<dbReference type="Gene3D" id="1.10.10.10">
    <property type="entry name" value="Winged helix-like DNA-binding domain superfamily/Winged helix DNA-binding domain"/>
    <property type="match status" value="1"/>
</dbReference>
<dbReference type="InterPro" id="IPR036388">
    <property type="entry name" value="WH-like_DNA-bd_sf"/>
</dbReference>
<dbReference type="GO" id="GO:0043565">
    <property type="term" value="F:sequence-specific DNA binding"/>
    <property type="evidence" value="ECO:0007669"/>
    <property type="project" value="TreeGrafter"/>
</dbReference>
<evidence type="ECO:0000256" key="3">
    <source>
        <dbReference type="ARBA" id="ARBA00023125"/>
    </source>
</evidence>
<feature type="domain" description="HTH lysR-type" evidence="5">
    <location>
        <begin position="4"/>
        <end position="61"/>
    </location>
</feature>
<keyword evidence="2" id="KW-0805">Transcription regulation</keyword>
<dbReference type="Proteomes" id="UP000039660">
    <property type="component" value="Unassembled WGS sequence"/>
</dbReference>
<dbReference type="SUPFAM" id="SSF53850">
    <property type="entry name" value="Periplasmic binding protein-like II"/>
    <property type="match status" value="1"/>
</dbReference>
<evidence type="ECO:0000256" key="1">
    <source>
        <dbReference type="ARBA" id="ARBA00009437"/>
    </source>
</evidence>
<dbReference type="SUPFAM" id="SSF46785">
    <property type="entry name" value="Winged helix' DNA-binding domain"/>
    <property type="match status" value="1"/>
</dbReference>
<dbReference type="InterPro" id="IPR058163">
    <property type="entry name" value="LysR-type_TF_proteobact-type"/>
</dbReference>
<reference evidence="6 7" key="1">
    <citation type="submission" date="2014-08" db="EMBL/GenBank/DDBJ databases">
        <authorList>
            <person name="Chen Y.-H."/>
        </authorList>
    </citation>
    <scope>NUCLEOTIDE SEQUENCE [LARGE SCALE GENOMIC DNA]</scope>
</reference>
<dbReference type="AlphaFoldDB" id="A0A0T7GJT0"/>
<dbReference type="PANTHER" id="PTHR30537:SF3">
    <property type="entry name" value="TRANSCRIPTIONAL REGULATORY PROTEIN"/>
    <property type="match status" value="1"/>
</dbReference>
<evidence type="ECO:0000313" key="7">
    <source>
        <dbReference type="Proteomes" id="UP000039660"/>
    </source>
</evidence>
<evidence type="ECO:0000256" key="4">
    <source>
        <dbReference type="ARBA" id="ARBA00023163"/>
    </source>
</evidence>
<comment type="similarity">
    <text evidence="1">Belongs to the LysR transcriptional regulatory family.</text>
</comment>
<gene>
    <name evidence="6" type="ORF">NGAL_HAMBI1189_19740</name>
</gene>
<protein>
    <submittedName>
        <fullName evidence="6">Transcriptional regulator, LysR family</fullName>
    </submittedName>
</protein>
<dbReference type="EMBL" id="CCRK01000003">
    <property type="protein sequence ID" value="CDZ47529.1"/>
    <property type="molecule type" value="Genomic_DNA"/>
</dbReference>
<dbReference type="PROSITE" id="PS50931">
    <property type="entry name" value="HTH_LYSR"/>
    <property type="match status" value="1"/>
</dbReference>
<keyword evidence="3" id="KW-0238">DNA-binding</keyword>
<dbReference type="PANTHER" id="PTHR30537">
    <property type="entry name" value="HTH-TYPE TRANSCRIPTIONAL REGULATOR"/>
    <property type="match status" value="1"/>
</dbReference>
<dbReference type="GO" id="GO:0006351">
    <property type="term" value="P:DNA-templated transcription"/>
    <property type="evidence" value="ECO:0007669"/>
    <property type="project" value="TreeGrafter"/>
</dbReference>
<dbReference type="Gene3D" id="3.40.190.290">
    <property type="match status" value="1"/>
</dbReference>
<evidence type="ECO:0000256" key="2">
    <source>
        <dbReference type="ARBA" id="ARBA00023015"/>
    </source>
</evidence>
<sequence length="306" mass="33829">MGQLIYDDLRFLLAVAETGSTLSAARNLKVSQSTVSRRIAGLEQDLGVELFDKRRTGYDLTDIGRALIGPASEVRNAMEAFSNAIDAVSRDIAGSVRFTTNDVFAARFLPMLISRLKATHPNISLHVVTTDSRLDLARGDADIALRAAARPTEAGLVGVRIADDIWSLYCSRGYADRHGVPRDVGELHRHSLISIDPHIKDHPAVLWVRENYPEKAIVVRQSSVSATLSSIRSGMGIGLFSEFVAAGDEELIYCFRPRMPPAAEIWLITHERLRYTPRVRAVMDVAKALLSEYASEGRRRAETEMV</sequence>
<evidence type="ECO:0000313" key="6">
    <source>
        <dbReference type="EMBL" id="CDZ47529.1"/>
    </source>
</evidence>
<dbReference type="GO" id="GO:0003700">
    <property type="term" value="F:DNA-binding transcription factor activity"/>
    <property type="evidence" value="ECO:0007669"/>
    <property type="project" value="InterPro"/>
</dbReference>
<dbReference type="Pfam" id="PF00126">
    <property type="entry name" value="HTH_1"/>
    <property type="match status" value="1"/>
</dbReference>
<dbReference type="InterPro" id="IPR005119">
    <property type="entry name" value="LysR_subst-bd"/>
</dbReference>
<dbReference type="InterPro" id="IPR000847">
    <property type="entry name" value="LysR_HTH_N"/>
</dbReference>
<organism evidence="6 7">
    <name type="scientific">Neorhizobium galegae bv. officinalis</name>
    <dbReference type="NCBI Taxonomy" id="323656"/>
    <lineage>
        <taxon>Bacteria</taxon>
        <taxon>Pseudomonadati</taxon>
        <taxon>Pseudomonadota</taxon>
        <taxon>Alphaproteobacteria</taxon>
        <taxon>Hyphomicrobiales</taxon>
        <taxon>Rhizobiaceae</taxon>
        <taxon>Rhizobium/Agrobacterium group</taxon>
        <taxon>Neorhizobium</taxon>
    </lineage>
</organism>
<dbReference type="RefSeq" id="WP_052751711.1">
    <property type="nucleotide sequence ID" value="NZ_CCRK01000003.1"/>
</dbReference>
<dbReference type="PRINTS" id="PR00039">
    <property type="entry name" value="HTHLYSR"/>
</dbReference>
<dbReference type="Pfam" id="PF03466">
    <property type="entry name" value="LysR_substrate"/>
    <property type="match status" value="1"/>
</dbReference>